<protein>
    <submittedName>
        <fullName evidence="2">Uncharacterized protein</fullName>
    </submittedName>
</protein>
<name>A0A811T7E8_9EURY</name>
<evidence type="ECO:0000313" key="3">
    <source>
        <dbReference type="Proteomes" id="UP000603056"/>
    </source>
</evidence>
<dbReference type="AlphaFoldDB" id="A0A811T7E8"/>
<dbReference type="EMBL" id="CAJHIP010000004">
    <property type="protein sequence ID" value="CAD6491610.1"/>
    <property type="molecule type" value="Genomic_DNA"/>
</dbReference>
<comment type="caution">
    <text evidence="2">The sequence shown here is derived from an EMBL/GenBank/DDBJ whole genome shotgun (WGS) entry which is preliminary data.</text>
</comment>
<evidence type="ECO:0000313" key="1">
    <source>
        <dbReference type="EMBL" id="CAD6490180.1"/>
    </source>
</evidence>
<gene>
    <name evidence="2" type="ORF">FFODKBPE_00162</name>
    <name evidence="1" type="ORF">KFBDDELM_00058</name>
</gene>
<organism evidence="2 3">
    <name type="scientific">Candidatus Argoarchaeum ethanivorans</name>
    <dbReference type="NCBI Taxonomy" id="2608793"/>
    <lineage>
        <taxon>Archaea</taxon>
        <taxon>Methanobacteriati</taxon>
        <taxon>Methanobacteriota</taxon>
        <taxon>Stenosarchaea group</taxon>
        <taxon>Methanomicrobia</taxon>
        <taxon>Methanosarcinales</taxon>
        <taxon>Methanosarcinales incertae sedis</taxon>
        <taxon>GOM Arc I cluster</taxon>
        <taxon>Candidatus Argoarchaeum</taxon>
    </lineage>
</organism>
<sequence>MSDMLQITDYCPTGVDGVIVTVAHDEFRGMGLSGVSGFLGAGEVVVDVRGDGEERRGFRAKIFKLE</sequence>
<proteinExistence type="predicted"/>
<accession>A0A811T7E8</accession>
<reference evidence="2" key="1">
    <citation type="submission" date="2020-10" db="EMBL/GenBank/DDBJ databases">
        <authorList>
            <person name="Hahn C.J."/>
            <person name="Laso-Perez R."/>
            <person name="Vulcano F."/>
            <person name="Vaziourakis K.-M."/>
            <person name="Stokke R."/>
            <person name="Steen I.H."/>
            <person name="Teske A."/>
            <person name="Boetius A."/>
            <person name="Liebeke M."/>
            <person name="Amann R."/>
            <person name="Knittel K."/>
        </authorList>
    </citation>
    <scope>NUCLEOTIDE SEQUENCE</scope>
    <source>
        <strain evidence="1">Gfbio:e3339647-f889-4370-9287-4fb5cb688e4c:AG392E03_GoMArc1</strain>
        <strain evidence="2">Gfbio:e3339647-f889-4370-9287-4fb5cb688e4c:AG394J04_GoMArc1</strain>
    </source>
</reference>
<dbReference type="Proteomes" id="UP000606624">
    <property type="component" value="Unassembled WGS sequence"/>
</dbReference>
<dbReference type="EMBL" id="CAJHIN010000001">
    <property type="protein sequence ID" value="CAD6490180.1"/>
    <property type="molecule type" value="Genomic_DNA"/>
</dbReference>
<dbReference type="Proteomes" id="UP000603056">
    <property type="component" value="Unassembled WGS sequence"/>
</dbReference>
<evidence type="ECO:0000313" key="2">
    <source>
        <dbReference type="EMBL" id="CAD6491610.1"/>
    </source>
</evidence>